<dbReference type="OrthoDB" id="497591at2759"/>
<dbReference type="GO" id="GO:0006298">
    <property type="term" value="P:mismatch repair"/>
    <property type="evidence" value="ECO:0007669"/>
    <property type="project" value="InterPro"/>
</dbReference>
<evidence type="ECO:0000256" key="4">
    <source>
        <dbReference type="ARBA" id="ARBA00022840"/>
    </source>
</evidence>
<dbReference type="Gene3D" id="3.30.420.110">
    <property type="entry name" value="MutS, connector domain"/>
    <property type="match status" value="1"/>
</dbReference>
<dbReference type="SMART" id="SM00534">
    <property type="entry name" value="MUTSac"/>
    <property type="match status" value="1"/>
</dbReference>
<gene>
    <name evidence="7" type="ORF">OSTLU_31967</name>
</gene>
<sequence>MYRLSNAMDDGRFDPSSLRIEDGDFSKINGEFAKQFWRIKMQLMDCVVMVKHGSFYNMFDVDADAGKAVGLQQTGTNSGFMRKVGCRAESFDTWAARLLARGYTVARVEQMSEAARETSVMKRECCEILTPSLDRGLTNNERANFFITIAGSSVKSLHSCDYLGVCAVDADSGTAALGVVTPQDLHTVLVQYEPREVVISEQLSDDARKMLVSYVREGGDATDCVLRVIERGKVKNPSIERSNILNWFKYHTDEPVSNILQEATEAELRAVGFAMRHLAWCGVLQDVFSRTKFMSIVSVEPRRTNAEENQSAFALSRELTHVMRLDGDAIKNLHLLYGDTGKTTGSLYEFLNHTFTAPGRRRLRQWLLRPLQDVRAIDARLDVVREFSNNHVLLQTFRDRLKHFKWDHERLFAKSCRLAIKCTKVYNIVRFNQTSPLTQEDEMGLRELAPKGATKLEEILIDAVNMISFWEMHKSALVTFVDLVRALIEIRDVVSTLSEIAERNVSVASLHRDVEDAISFLRELRSCLEDRRKENTKNKERYIVPSALVFRDYGEFAAAAERERAQDPIVRKHAQRQRRELLRNIYIPLSDDDERDDEEQDAADRADLAAANAFTEVMHAFYEEIPRFERVVSAMADLDVLQSFATSCASSRELVCSWHPLLKPSMVDDAKRITHNSGIVDNDVSMKTPFVLLTGPNMSGKSSILRQVAIIVIMAQIGCYVPAASCEISVADAVMTRLGGDDNFANGVSTFLNEMKSTAKIMNDVTSSTLVILDELGRGTSTLDGYSIAFATSLELCSCAQAPRVLFATHYHELDKDLARQEIARGKFVTKHIDVSSTRSGALKMTYKLKNGPAPLGSCALNVARLAGFPPGILTRASHVSQTVTFKGRVKDSGFSRSSYVPPKALLSNEEHLMLSALLGDPALTGDADRLGDGVEWCRRFHALWRKCNDLSNRANEP</sequence>
<keyword evidence="3" id="KW-0227">DNA damage</keyword>
<keyword evidence="2" id="KW-0547">Nucleotide-binding</keyword>
<dbReference type="GO" id="GO:0032301">
    <property type="term" value="C:MutSalpha complex"/>
    <property type="evidence" value="ECO:0007669"/>
    <property type="project" value="TreeGrafter"/>
</dbReference>
<dbReference type="Gene3D" id="1.10.1420.10">
    <property type="match status" value="1"/>
</dbReference>
<dbReference type="InterPro" id="IPR045076">
    <property type="entry name" value="MutS"/>
</dbReference>
<proteinExistence type="inferred from homology"/>
<dbReference type="InterPro" id="IPR036187">
    <property type="entry name" value="DNA_mismatch_repair_MutS_sf"/>
</dbReference>
<evidence type="ECO:0000313" key="8">
    <source>
        <dbReference type="Proteomes" id="UP000001568"/>
    </source>
</evidence>
<dbReference type="InterPro" id="IPR000432">
    <property type="entry name" value="DNA_mismatch_repair_MutS_C"/>
</dbReference>
<evidence type="ECO:0000259" key="6">
    <source>
        <dbReference type="PROSITE" id="PS00486"/>
    </source>
</evidence>
<dbReference type="PIRSF" id="PIRSF037677">
    <property type="entry name" value="DNA_mis_repair_Msh6"/>
    <property type="match status" value="1"/>
</dbReference>
<organism evidence="7 8">
    <name type="scientific">Ostreococcus lucimarinus (strain CCE9901)</name>
    <dbReference type="NCBI Taxonomy" id="436017"/>
    <lineage>
        <taxon>Eukaryota</taxon>
        <taxon>Viridiplantae</taxon>
        <taxon>Chlorophyta</taxon>
        <taxon>Mamiellophyceae</taxon>
        <taxon>Mamiellales</taxon>
        <taxon>Bathycoccaceae</taxon>
        <taxon>Ostreococcus</taxon>
    </lineage>
</organism>
<dbReference type="PROSITE" id="PS00486">
    <property type="entry name" value="DNA_MISMATCH_REPAIR_2"/>
    <property type="match status" value="1"/>
</dbReference>
<keyword evidence="5" id="KW-0238">DNA-binding</keyword>
<dbReference type="Gramene" id="ABO96434">
    <property type="protein sequence ID" value="ABO96434"/>
    <property type="gene ID" value="OSTLU_31967"/>
</dbReference>
<evidence type="ECO:0000256" key="1">
    <source>
        <dbReference type="ARBA" id="ARBA00006271"/>
    </source>
</evidence>
<dbReference type="Gene3D" id="3.40.1170.10">
    <property type="entry name" value="DNA repair protein MutS, domain I"/>
    <property type="match status" value="1"/>
</dbReference>
<dbReference type="PANTHER" id="PTHR11361">
    <property type="entry name" value="DNA MISMATCH REPAIR PROTEIN MUTS FAMILY MEMBER"/>
    <property type="match status" value="1"/>
</dbReference>
<dbReference type="Pfam" id="PF00488">
    <property type="entry name" value="MutS_V"/>
    <property type="match status" value="1"/>
</dbReference>
<dbReference type="OMA" id="FMRKVGC"/>
<dbReference type="InterPro" id="IPR017261">
    <property type="entry name" value="DNA_mismatch_repair_MutS/MSH"/>
</dbReference>
<dbReference type="eggNOG" id="KOG0217">
    <property type="taxonomic scope" value="Eukaryota"/>
</dbReference>
<dbReference type="SMART" id="SM00533">
    <property type="entry name" value="MUTSd"/>
    <property type="match status" value="1"/>
</dbReference>
<dbReference type="Pfam" id="PF01624">
    <property type="entry name" value="MutS_I"/>
    <property type="match status" value="1"/>
</dbReference>
<dbReference type="STRING" id="436017.A4RYB5"/>
<evidence type="ECO:0000256" key="5">
    <source>
        <dbReference type="ARBA" id="ARBA00023125"/>
    </source>
</evidence>
<keyword evidence="4" id="KW-0067">ATP-binding</keyword>
<dbReference type="EMBL" id="CP000586">
    <property type="protein sequence ID" value="ABO96434.1"/>
    <property type="molecule type" value="Genomic_DNA"/>
</dbReference>
<dbReference type="SUPFAM" id="SSF48334">
    <property type="entry name" value="DNA repair protein MutS, domain III"/>
    <property type="match status" value="1"/>
</dbReference>
<dbReference type="InterPro" id="IPR007695">
    <property type="entry name" value="DNA_mismatch_repair_MutS-lik_N"/>
</dbReference>
<dbReference type="InterPro" id="IPR027417">
    <property type="entry name" value="P-loop_NTPase"/>
</dbReference>
<protein>
    <recommendedName>
        <fullName evidence="6">DNA mismatch repair proteins mutS family domain-containing protein</fullName>
    </recommendedName>
</protein>
<dbReference type="Gene3D" id="3.40.50.300">
    <property type="entry name" value="P-loop containing nucleotide triphosphate hydrolases"/>
    <property type="match status" value="1"/>
</dbReference>
<dbReference type="GeneID" id="5002234"/>
<name>A4RYB5_OSTLU</name>
<dbReference type="Pfam" id="PF05192">
    <property type="entry name" value="MutS_III"/>
    <property type="match status" value="1"/>
</dbReference>
<keyword evidence="8" id="KW-1185">Reference proteome</keyword>
<dbReference type="HOGENOM" id="CLU_002472_3_0_1"/>
<feature type="domain" description="DNA mismatch repair proteins mutS family" evidence="6">
    <location>
        <begin position="769"/>
        <end position="785"/>
    </location>
</feature>
<dbReference type="SUPFAM" id="SSF53150">
    <property type="entry name" value="DNA repair protein MutS, domain II"/>
    <property type="match status" value="1"/>
</dbReference>
<dbReference type="PANTHER" id="PTHR11361:SF148">
    <property type="entry name" value="DNA MISMATCH REPAIR PROTEIN MSH6"/>
    <property type="match status" value="1"/>
</dbReference>
<dbReference type="AlphaFoldDB" id="A4RYB5"/>
<evidence type="ECO:0000256" key="3">
    <source>
        <dbReference type="ARBA" id="ARBA00022763"/>
    </source>
</evidence>
<accession>A4RYB5</accession>
<dbReference type="InterPro" id="IPR007696">
    <property type="entry name" value="DNA_mismatch_repair_MutS_core"/>
</dbReference>
<reference evidence="7 8" key="1">
    <citation type="journal article" date="2007" name="Proc. Natl. Acad. Sci. U.S.A.">
        <title>The tiny eukaryote Ostreococcus provides genomic insights into the paradox of plankton speciation.</title>
        <authorList>
            <person name="Palenik B."/>
            <person name="Grimwood J."/>
            <person name="Aerts A."/>
            <person name="Rouze P."/>
            <person name="Salamov A."/>
            <person name="Putnam N."/>
            <person name="Dupont C."/>
            <person name="Jorgensen R."/>
            <person name="Derelle E."/>
            <person name="Rombauts S."/>
            <person name="Zhou K."/>
            <person name="Otillar R."/>
            <person name="Merchant S.S."/>
            <person name="Podell S."/>
            <person name="Gaasterland T."/>
            <person name="Napoli C."/>
            <person name="Gendler K."/>
            <person name="Manuell A."/>
            <person name="Tai V."/>
            <person name="Vallon O."/>
            <person name="Piganeau G."/>
            <person name="Jancek S."/>
            <person name="Heijde M."/>
            <person name="Jabbari K."/>
            <person name="Bowler C."/>
            <person name="Lohr M."/>
            <person name="Robbens S."/>
            <person name="Werner G."/>
            <person name="Dubchak I."/>
            <person name="Pazour G.J."/>
            <person name="Ren Q."/>
            <person name="Paulsen I."/>
            <person name="Delwiche C."/>
            <person name="Schmutz J."/>
            <person name="Rokhsar D."/>
            <person name="Van de Peer Y."/>
            <person name="Moreau H."/>
            <person name="Grigoriev I.V."/>
        </authorList>
    </citation>
    <scope>NUCLEOTIDE SEQUENCE [LARGE SCALE GENOMIC DNA]</scope>
    <source>
        <strain evidence="7 8">CCE9901</strain>
    </source>
</reference>
<evidence type="ECO:0000313" key="7">
    <source>
        <dbReference type="EMBL" id="ABO96434.1"/>
    </source>
</evidence>
<dbReference type="GO" id="GO:0030983">
    <property type="term" value="F:mismatched DNA binding"/>
    <property type="evidence" value="ECO:0007669"/>
    <property type="project" value="InterPro"/>
</dbReference>
<dbReference type="InterPro" id="IPR016151">
    <property type="entry name" value="DNA_mismatch_repair_MutS_N"/>
</dbReference>
<dbReference type="RefSeq" id="XP_001418141.1">
    <property type="nucleotide sequence ID" value="XM_001418104.1"/>
</dbReference>
<dbReference type="GO" id="GO:0140664">
    <property type="term" value="F:ATP-dependent DNA damage sensor activity"/>
    <property type="evidence" value="ECO:0007669"/>
    <property type="project" value="InterPro"/>
</dbReference>
<dbReference type="KEGG" id="olu:OSTLU_31967"/>
<dbReference type="InterPro" id="IPR036678">
    <property type="entry name" value="MutS_con_dom_sf"/>
</dbReference>
<dbReference type="GO" id="GO:0005524">
    <property type="term" value="F:ATP binding"/>
    <property type="evidence" value="ECO:0007669"/>
    <property type="project" value="UniProtKB-KW"/>
</dbReference>
<evidence type="ECO:0000256" key="2">
    <source>
        <dbReference type="ARBA" id="ARBA00022741"/>
    </source>
</evidence>
<dbReference type="Proteomes" id="UP000001568">
    <property type="component" value="Chromosome 6"/>
</dbReference>
<comment type="similarity">
    <text evidence="1">Belongs to the DNA mismatch repair MutS family.</text>
</comment>
<dbReference type="SUPFAM" id="SSF55271">
    <property type="entry name" value="DNA repair protein MutS, domain I"/>
    <property type="match status" value="1"/>
</dbReference>
<dbReference type="SUPFAM" id="SSF52540">
    <property type="entry name" value="P-loop containing nucleoside triphosphate hydrolases"/>
    <property type="match status" value="1"/>
</dbReference>